<dbReference type="OrthoDB" id="1658288at2759"/>
<dbReference type="InParanoid" id="A0A165A162"/>
<feature type="compositionally biased region" description="Basic and acidic residues" evidence="1">
    <location>
        <begin position="44"/>
        <end position="53"/>
    </location>
</feature>
<evidence type="ECO:0000313" key="2">
    <source>
        <dbReference type="EMBL" id="KZF19809.1"/>
    </source>
</evidence>
<evidence type="ECO:0000313" key="3">
    <source>
        <dbReference type="Proteomes" id="UP000076632"/>
    </source>
</evidence>
<accession>A0A165A162</accession>
<evidence type="ECO:0000256" key="1">
    <source>
        <dbReference type="SAM" id="MobiDB-lite"/>
    </source>
</evidence>
<sequence length="117" mass="13311">MTGFVLEFKRNYSPAMTTEPYEMFPIGEVSADNVADSTSNEQSIDDRPQDNLEHQASQIPPPRISENFRAPVNNTTNRRCQEWTTDYVRRLVDRGIIGAEALEIVQSKRDPPSHGIF</sequence>
<protein>
    <submittedName>
        <fullName evidence="2">Uncharacterized protein</fullName>
    </submittedName>
</protein>
<dbReference type="STRING" id="1328760.A0A165A162"/>
<name>A0A165A162_XYLHT</name>
<dbReference type="EMBL" id="KV407464">
    <property type="protein sequence ID" value="KZF19809.1"/>
    <property type="molecule type" value="Genomic_DNA"/>
</dbReference>
<organism evidence="2 3">
    <name type="scientific">Xylona heveae (strain CBS 132557 / TC161)</name>
    <dbReference type="NCBI Taxonomy" id="1328760"/>
    <lineage>
        <taxon>Eukaryota</taxon>
        <taxon>Fungi</taxon>
        <taxon>Dikarya</taxon>
        <taxon>Ascomycota</taxon>
        <taxon>Pezizomycotina</taxon>
        <taxon>Xylonomycetes</taxon>
        <taxon>Xylonales</taxon>
        <taxon>Xylonaceae</taxon>
        <taxon>Xylona</taxon>
    </lineage>
</organism>
<dbReference type="InterPro" id="IPR046670">
    <property type="entry name" value="DUF6540"/>
</dbReference>
<dbReference type="Pfam" id="PF20174">
    <property type="entry name" value="DUF6540"/>
    <property type="match status" value="1"/>
</dbReference>
<gene>
    <name evidence="2" type="ORF">L228DRAFT_250235</name>
</gene>
<dbReference type="AlphaFoldDB" id="A0A165A162"/>
<dbReference type="GeneID" id="28898408"/>
<dbReference type="OMA" id="QEWTMEF"/>
<dbReference type="RefSeq" id="XP_018185364.1">
    <property type="nucleotide sequence ID" value="XM_018333271.1"/>
</dbReference>
<keyword evidence="3" id="KW-1185">Reference proteome</keyword>
<proteinExistence type="predicted"/>
<dbReference type="Proteomes" id="UP000076632">
    <property type="component" value="Unassembled WGS sequence"/>
</dbReference>
<feature type="region of interest" description="Disordered" evidence="1">
    <location>
        <begin position="29"/>
        <end position="73"/>
    </location>
</feature>
<reference evidence="2 3" key="1">
    <citation type="journal article" date="2016" name="Fungal Biol.">
        <title>The genome of Xylona heveae provides a window into fungal endophytism.</title>
        <authorList>
            <person name="Gazis R."/>
            <person name="Kuo A."/>
            <person name="Riley R."/>
            <person name="LaButti K."/>
            <person name="Lipzen A."/>
            <person name="Lin J."/>
            <person name="Amirebrahimi M."/>
            <person name="Hesse C.N."/>
            <person name="Spatafora J.W."/>
            <person name="Henrissat B."/>
            <person name="Hainaut M."/>
            <person name="Grigoriev I.V."/>
            <person name="Hibbett D.S."/>
        </authorList>
    </citation>
    <scope>NUCLEOTIDE SEQUENCE [LARGE SCALE GENOMIC DNA]</scope>
    <source>
        <strain evidence="2 3">TC161</strain>
    </source>
</reference>